<dbReference type="EC" id="3.2.1.17" evidence="4"/>
<dbReference type="PROSITE" id="PS51782">
    <property type="entry name" value="LYSM"/>
    <property type="match status" value="1"/>
</dbReference>
<evidence type="ECO:0000313" key="5">
    <source>
        <dbReference type="Proteomes" id="UP001568358"/>
    </source>
</evidence>
<accession>A0ABV4JY24</accession>
<sequence length="647" mass="72865">MSYYLERFDHLSIHNATQIEANVDAISNSEWQRILPAGRTLQSVWNDIQRGEIFLLSASPDTPLFSEVDGELIVNNSHAITLSSEAITHVRNRLIVSSPELFSSGGYDSSDSLSPAIEPEILEPETVAPVRNTPEELYSYHLEIACPVEKRTKYAPGYFNLAEIKGEEYSLVLKQHPSVNDKAWLSAKATSDKKRKLYYKPQSGRGSNLFACDVDLVGEKELKANEALIPVTPAVQIDERLGFPTEGYFYHFYEKKLIQEFKITDSKKECVFAVTRSYLDTLSDEIVIKQTHHHILIYWRLNGNVVTDQHLVYLKKKITAEELASAKSGTWLEEHGVKIDVTKLLAALKDKVIERPPVEPYEVKKGDSLSKIAKQNKTTLAELRKVNPKFEKSSLLSIGEKINLPDVSKSKPVEKPKTYQRQDNACYALGTDAIVPTILAFQEKFVDDNCAIVNVRSLTLCEYCGKEGECKVDIDYDFIKEQEGFILTANVPNPKKSNSGVTIGCGFDLGHHSLVDLQNMNLSKALITKFTPYLGKTKNAAVTLLAKKPLTISSAEGTELYGKVKKDETAKLVLRYNKASKVKFECLSSKKQTIIGSVSYQYGAGAPKFWGYVTTQNWKEAQKTLRDFKDIYPSRRKREADYWESEI</sequence>
<keyword evidence="1" id="KW-0929">Antimicrobial</keyword>
<dbReference type="Gene3D" id="3.10.350.10">
    <property type="entry name" value="LysM domain"/>
    <property type="match status" value="1"/>
</dbReference>
<keyword evidence="2" id="KW-0081">Bacteriolytic enzyme</keyword>
<name>A0ABV4JY24_9BACT</name>
<evidence type="ECO:0000313" key="4">
    <source>
        <dbReference type="EMBL" id="MEZ6854982.1"/>
    </source>
</evidence>
<dbReference type="InterPro" id="IPR036779">
    <property type="entry name" value="LysM_dom_sf"/>
</dbReference>
<dbReference type="CDD" id="cd00118">
    <property type="entry name" value="LysM"/>
    <property type="match status" value="1"/>
</dbReference>
<comment type="caution">
    <text evidence="4">The sequence shown here is derived from an EMBL/GenBank/DDBJ whole genome shotgun (WGS) entry which is preliminary data.</text>
</comment>
<dbReference type="CDD" id="cd16902">
    <property type="entry name" value="pesticin_lyz"/>
    <property type="match status" value="1"/>
</dbReference>
<dbReference type="InterPro" id="IPR023346">
    <property type="entry name" value="Lysozyme-like_dom_sf"/>
</dbReference>
<dbReference type="EMBL" id="JBFSOO010000017">
    <property type="protein sequence ID" value="MEZ6854982.1"/>
    <property type="molecule type" value="Genomic_DNA"/>
</dbReference>
<dbReference type="Pfam" id="PF01476">
    <property type="entry name" value="LysM"/>
    <property type="match status" value="1"/>
</dbReference>
<dbReference type="CDD" id="cd20709">
    <property type="entry name" value="MIX_V"/>
    <property type="match status" value="1"/>
</dbReference>
<protein>
    <submittedName>
        <fullName evidence="4">Pesticin C-terminus-like muramidase</fullName>
        <ecNumber evidence="4">3.2.1.17</ecNumber>
    </submittedName>
</protein>
<evidence type="ECO:0000259" key="3">
    <source>
        <dbReference type="PROSITE" id="PS51782"/>
    </source>
</evidence>
<organism evidence="4 5">
    <name type="scientific">Halodesulfovibrio aestuarii</name>
    <dbReference type="NCBI Taxonomy" id="126333"/>
    <lineage>
        <taxon>Bacteria</taxon>
        <taxon>Pseudomonadati</taxon>
        <taxon>Thermodesulfobacteriota</taxon>
        <taxon>Desulfovibrionia</taxon>
        <taxon>Desulfovibrionales</taxon>
        <taxon>Desulfovibrionaceae</taxon>
        <taxon>Halodesulfovibrio</taxon>
    </lineage>
</organism>
<keyword evidence="4" id="KW-0378">Hydrolase</keyword>
<feature type="domain" description="LysM" evidence="3">
    <location>
        <begin position="359"/>
        <end position="404"/>
    </location>
</feature>
<dbReference type="SMART" id="SM00257">
    <property type="entry name" value="LysM"/>
    <property type="match status" value="1"/>
</dbReference>
<evidence type="ECO:0000256" key="1">
    <source>
        <dbReference type="ARBA" id="ARBA00022529"/>
    </source>
</evidence>
<dbReference type="GO" id="GO:0003796">
    <property type="term" value="F:lysozyme activity"/>
    <property type="evidence" value="ECO:0007669"/>
    <property type="project" value="UniProtKB-EC"/>
</dbReference>
<dbReference type="Pfam" id="PF16754">
    <property type="entry name" value="Pesticin"/>
    <property type="match status" value="1"/>
</dbReference>
<reference evidence="4 5" key="1">
    <citation type="submission" date="2024-07" db="EMBL/GenBank/DDBJ databases">
        <title>Active virus-host system and metabolic interactions in a Lokiarchaeon culture.</title>
        <authorList>
            <person name="Ponce Toledo R.I."/>
            <person name="Rodrigues Oliveira T."/>
            <person name="Schleper C."/>
        </authorList>
    </citation>
    <scope>NUCLEOTIDE SEQUENCE [LARGE SCALE GENOMIC DNA]</scope>
    <source>
        <strain evidence="4 5">B35</strain>
    </source>
</reference>
<dbReference type="SUPFAM" id="SSF54106">
    <property type="entry name" value="LysM domain"/>
    <property type="match status" value="1"/>
</dbReference>
<dbReference type="Proteomes" id="UP001568358">
    <property type="component" value="Unassembled WGS sequence"/>
</dbReference>
<dbReference type="InterPro" id="IPR031922">
    <property type="entry name" value="Pesticin_C"/>
</dbReference>
<dbReference type="Gene3D" id="1.10.530.40">
    <property type="match status" value="1"/>
</dbReference>
<dbReference type="InterPro" id="IPR018392">
    <property type="entry name" value="LysM"/>
</dbReference>
<dbReference type="RefSeq" id="WP_371151113.1">
    <property type="nucleotide sequence ID" value="NZ_JBFSOO010000017.1"/>
</dbReference>
<evidence type="ECO:0000256" key="2">
    <source>
        <dbReference type="ARBA" id="ARBA00022638"/>
    </source>
</evidence>
<proteinExistence type="predicted"/>
<dbReference type="SUPFAM" id="SSF53955">
    <property type="entry name" value="Lysozyme-like"/>
    <property type="match status" value="1"/>
</dbReference>
<keyword evidence="4" id="KW-0326">Glycosidase</keyword>
<gene>
    <name evidence="4" type="ORF">AB2Z07_15875</name>
</gene>
<keyword evidence="5" id="KW-1185">Reference proteome</keyword>
<dbReference type="InterPro" id="IPR023347">
    <property type="entry name" value="Lysozyme_dom_sf"/>
</dbReference>